<evidence type="ECO:0000256" key="1">
    <source>
        <dbReference type="ARBA" id="ARBA00004123"/>
    </source>
</evidence>
<evidence type="ECO:0000259" key="8">
    <source>
        <dbReference type="Pfam" id="PF25766"/>
    </source>
</evidence>
<evidence type="ECO:0000259" key="6">
    <source>
        <dbReference type="Pfam" id="PF08620"/>
    </source>
</evidence>
<accession>A0A2G8SMV8</accession>
<feature type="compositionally biased region" description="Basic and acidic residues" evidence="5">
    <location>
        <begin position="212"/>
        <end position="230"/>
    </location>
</feature>
<dbReference type="GO" id="GO:0006366">
    <property type="term" value="P:transcription by RNA polymerase II"/>
    <property type="evidence" value="ECO:0007669"/>
    <property type="project" value="InterPro"/>
</dbReference>
<feature type="compositionally biased region" description="Polar residues" evidence="5">
    <location>
        <begin position="20"/>
        <end position="29"/>
    </location>
</feature>
<dbReference type="Pfam" id="PF25766">
    <property type="entry name" value="TPR_RPAP1"/>
    <property type="match status" value="1"/>
</dbReference>
<dbReference type="OrthoDB" id="348201at2759"/>
<comment type="similarity">
    <text evidence="2">Belongs to the RPAP1 family.</text>
</comment>
<proteinExistence type="inferred from homology"/>
<dbReference type="InterPro" id="IPR013930">
    <property type="entry name" value="RPAP1_N"/>
</dbReference>
<comment type="caution">
    <text evidence="9">The sequence shown here is derived from an EMBL/GenBank/DDBJ whole genome shotgun (WGS) entry which is preliminary data.</text>
</comment>
<sequence length="1329" mass="145239">MAQAPLIGSILERKPGSKPSAPSETSTRTGFPAVQHRSQSAFARARGQEYKRVRDVPIVQTSTLGSSFQSRHNGTAEQDGWRIQAEEENRRRVEAMSEEERAQERAEIVERFGPNIVEVLRRAREVRETGEVREAREAREAKQKKSESEKVGADSTSSSSTPTQGEGKEPAAGLSSPSSPSRPRLEHARSLTSILRPSPSPPTSASSTRPPSRADRKIRFADITPDDVHVYESAPPSPRKRALALPPPSDSDGSVISLGTWKPPAQLRSQVAAPAVLLDVESGGREEIDGKVGDIEEGTPEDIRRRFFPTAPTNAPSLEWMRGESEPEEVPEPSTPTIRFDLTGTPIPAHLTASLPTHLGLHHHAEGSHAGYTLEDIFLLSRSTVPAQRASMLGLLAKIAHKLARTSADKKKGVPELAGQELALRKRMLAAGAEAMGERASVGARAVELLWECTSQWDEDVKSINGVELKDLDRGEALSSLPLGFVLPQCANAFSLGELPQESLSQLLAVLHRLAQHSNDNATKIVKTEGLVSNVFQRFLLTSIPPTDDSPLPNPFALQFLRLLAASSRENASALIDPADSLLRFVITPPPSSPYPLPLATHLLSETLHFYSTLASYGLYAHITTTAQEYFLGLSKYILSPECSSSQLRSAWLHALEAWIVCARDPHRTSPTHDILWSQVIGWGWVDDMLGLRPRLSASEEETWARLWSATAAFLEGAKVNGIRGGEEERGVVLGAVKDGFANGAEKEVVESALKGARDALGKLSSGMRQGILPTDVPSLRELGRHADTLAAVVRLFLACIPDSPSNSSDTPPFTLPIADLSSVCAAITTHPLWASLYTPESIPYGHLFCRPLSALLAFYLQLSRRIPGTSPDLWMAQAFAILCRLFPGDEAVAESTSTAVAETITADFLRSRGWSIPEEIWQKGGMDVITPFLAHSLRPKGERVVSPMWITPRSIATATTLRLPPLSALQLNDKRDYPLPLTKDWMFCPLDHLLKSGESDVFNHLPDSWNASETEVVRATLLFVRVSQEVLRYHQLNAVLLSREEAVFGCMKVFMLEHGQQQTDTDSADEVFRDALVSRFTSELLAPLSASASTATLRTPPPSTHAPSSSSSSSSPSLDVVAQRFLGRGVPFYQWYTDLVALYDAVSFANPLFARLLLPPLSMRYPADYRRFLWADFGQAVRTLRTPPEDVVTGSVAEYLWPVEGEPEVVGAYLRALVRGPLEGFVRLVAVHHVACNIWPDLGSSGGGNGSGEEKARKLLRALVDQGGVDAVRDVVLYRQNREGMIVLPPACFEQPGAWRVQRLEFAGRCGEGIRERLKNLLEGGVAR</sequence>
<dbReference type="Pfam" id="PF08620">
    <property type="entry name" value="RPAP1_C"/>
    <property type="match status" value="1"/>
</dbReference>
<feature type="compositionally biased region" description="Polar residues" evidence="5">
    <location>
        <begin position="64"/>
        <end position="76"/>
    </location>
</feature>
<reference evidence="9 10" key="1">
    <citation type="journal article" date="2015" name="Sci. Rep.">
        <title>Chromosome-level genome map provides insights into diverse defense mechanisms in the medicinal fungus Ganoderma sinense.</title>
        <authorList>
            <person name="Zhu Y."/>
            <person name="Xu J."/>
            <person name="Sun C."/>
            <person name="Zhou S."/>
            <person name="Xu H."/>
            <person name="Nelson D.R."/>
            <person name="Qian J."/>
            <person name="Song J."/>
            <person name="Luo H."/>
            <person name="Xiang L."/>
            <person name="Li Y."/>
            <person name="Xu Z."/>
            <person name="Ji A."/>
            <person name="Wang L."/>
            <person name="Lu S."/>
            <person name="Hayward A."/>
            <person name="Sun W."/>
            <person name="Li X."/>
            <person name="Schwartz D.C."/>
            <person name="Wang Y."/>
            <person name="Chen S."/>
        </authorList>
    </citation>
    <scope>NUCLEOTIDE SEQUENCE [LARGE SCALE GENOMIC DNA]</scope>
    <source>
        <strain evidence="9 10">ZZ0214-1</strain>
    </source>
</reference>
<evidence type="ECO:0000256" key="5">
    <source>
        <dbReference type="SAM" id="MobiDB-lite"/>
    </source>
</evidence>
<dbReference type="InterPro" id="IPR013929">
    <property type="entry name" value="RPAP1_C"/>
</dbReference>
<feature type="region of interest" description="Disordered" evidence="5">
    <location>
        <begin position="306"/>
        <end position="334"/>
    </location>
</feature>
<feature type="compositionally biased region" description="Basic and acidic residues" evidence="5">
    <location>
        <begin position="84"/>
        <end position="98"/>
    </location>
</feature>
<keyword evidence="10" id="KW-1185">Reference proteome</keyword>
<evidence type="ECO:0008006" key="11">
    <source>
        <dbReference type="Google" id="ProtNLM"/>
    </source>
</evidence>
<feature type="domain" description="RPAP1 C-terminal" evidence="6">
    <location>
        <begin position="338"/>
        <end position="403"/>
    </location>
</feature>
<evidence type="ECO:0000313" key="10">
    <source>
        <dbReference type="Proteomes" id="UP000230002"/>
    </source>
</evidence>
<feature type="domain" description="RPAP1/MINIYO-like TPR repeats" evidence="8">
    <location>
        <begin position="1133"/>
        <end position="1236"/>
    </location>
</feature>
<feature type="region of interest" description="Disordered" evidence="5">
    <location>
        <begin position="64"/>
        <end position="98"/>
    </location>
</feature>
<feature type="compositionally biased region" description="Polar residues" evidence="5">
    <location>
        <begin position="154"/>
        <end position="164"/>
    </location>
</feature>
<feature type="compositionally biased region" description="Basic and acidic residues" evidence="5">
    <location>
        <begin position="119"/>
        <end position="152"/>
    </location>
</feature>
<keyword evidence="4" id="KW-0539">Nucleus</keyword>
<dbReference type="EMBL" id="AYKW01000004">
    <property type="protein sequence ID" value="PIL35079.1"/>
    <property type="molecule type" value="Genomic_DNA"/>
</dbReference>
<evidence type="ECO:0000256" key="4">
    <source>
        <dbReference type="ARBA" id="ARBA00023242"/>
    </source>
</evidence>
<feature type="region of interest" description="Disordered" evidence="5">
    <location>
        <begin position="1"/>
        <end position="48"/>
    </location>
</feature>
<feature type="region of interest" description="Disordered" evidence="5">
    <location>
        <begin position="116"/>
        <end position="252"/>
    </location>
</feature>
<feature type="region of interest" description="Disordered" evidence="5">
    <location>
        <begin position="1093"/>
        <end position="1117"/>
    </location>
</feature>
<evidence type="ECO:0000313" key="9">
    <source>
        <dbReference type="EMBL" id="PIL35079.1"/>
    </source>
</evidence>
<name>A0A2G8SMV8_9APHY</name>
<organism evidence="9 10">
    <name type="scientific">Ganoderma sinense ZZ0214-1</name>
    <dbReference type="NCBI Taxonomy" id="1077348"/>
    <lineage>
        <taxon>Eukaryota</taxon>
        <taxon>Fungi</taxon>
        <taxon>Dikarya</taxon>
        <taxon>Basidiomycota</taxon>
        <taxon>Agaricomycotina</taxon>
        <taxon>Agaricomycetes</taxon>
        <taxon>Polyporales</taxon>
        <taxon>Polyporaceae</taxon>
        <taxon>Ganoderma</taxon>
    </lineage>
</organism>
<gene>
    <name evidence="9" type="ORF">GSI_02867</name>
</gene>
<evidence type="ECO:0000259" key="7">
    <source>
        <dbReference type="Pfam" id="PF08621"/>
    </source>
</evidence>
<feature type="compositionally biased region" description="Low complexity" evidence="5">
    <location>
        <begin position="1106"/>
        <end position="1117"/>
    </location>
</feature>
<dbReference type="Proteomes" id="UP000230002">
    <property type="component" value="Unassembled WGS sequence"/>
</dbReference>
<dbReference type="InterPro" id="IPR057989">
    <property type="entry name" value="TPR_RPAP1/MINIYO-like"/>
</dbReference>
<dbReference type="InterPro" id="IPR039913">
    <property type="entry name" value="RPAP1/Rba50"/>
</dbReference>
<dbReference type="PANTHER" id="PTHR21483:SF18">
    <property type="entry name" value="RNA POLYMERASE II-ASSOCIATED PROTEIN 1"/>
    <property type="match status" value="1"/>
</dbReference>
<feature type="domain" description="RPAP1 N-terminal" evidence="7">
    <location>
        <begin position="86"/>
        <end position="127"/>
    </location>
</feature>
<comment type="subcellular location">
    <subcellularLocation>
        <location evidence="1">Nucleus</location>
    </subcellularLocation>
</comment>
<dbReference type="PANTHER" id="PTHR21483">
    <property type="entry name" value="RNA POLYMERASE II-ASSOCIATED PROTEIN 1"/>
    <property type="match status" value="1"/>
</dbReference>
<dbReference type="Pfam" id="PF08621">
    <property type="entry name" value="RPAP1_N"/>
    <property type="match status" value="1"/>
</dbReference>
<protein>
    <recommendedName>
        <fullName evidence="11">RNA polymerase II-associated protein 1 C-terminal domain-containing protein</fullName>
    </recommendedName>
</protein>
<evidence type="ECO:0000256" key="2">
    <source>
        <dbReference type="ARBA" id="ARBA00009953"/>
    </source>
</evidence>
<evidence type="ECO:0000256" key="3">
    <source>
        <dbReference type="ARBA" id="ARBA00023163"/>
    </source>
</evidence>
<dbReference type="STRING" id="1077348.A0A2G8SMV8"/>
<keyword evidence="3" id="KW-0804">Transcription</keyword>